<feature type="transmembrane region" description="Helical" evidence="1">
    <location>
        <begin position="167"/>
        <end position="188"/>
    </location>
</feature>
<sequence>MSPDAQPGAEMDPVKQSVVYQTQYVVAVSLTILLYDYALTFCNEVNWIWRGPSRTSLTTILFFINRYFSLLVTPVLVAQYFWESSDSSRLPVECRTLTTFHYIAIFFSQSVMGVILVMRTHALYGKPRWILLLFGIIALAVVAAGVWGLVTAPKLAFSDSPIPPRGYYMPGIIMVMAGEMLIFAMTLYKSVQITKREKPIVLRILLRDGRVIMVAYIGLLVSYYDYSRGNIATLVNSLYATLVSRLILNLRDPSLSSDARFMGQNETRTSDITTSVMVGTGGSVSLADSSYFYPSRGSDDISLNSLKLQSNARGGDYV</sequence>
<keyword evidence="1" id="KW-0472">Membrane</keyword>
<feature type="transmembrane region" description="Helical" evidence="1">
    <location>
        <begin position="60"/>
        <end position="80"/>
    </location>
</feature>
<feature type="transmembrane region" description="Helical" evidence="1">
    <location>
        <begin position="129"/>
        <end position="147"/>
    </location>
</feature>
<dbReference type="EMBL" id="ML210276">
    <property type="protein sequence ID" value="TFK21188.1"/>
    <property type="molecule type" value="Genomic_DNA"/>
</dbReference>
<evidence type="ECO:0000313" key="3">
    <source>
        <dbReference type="EMBL" id="TFK21188.1"/>
    </source>
</evidence>
<accession>A0A5C3KZ46</accession>
<dbReference type="Pfam" id="PF20151">
    <property type="entry name" value="DUF6533"/>
    <property type="match status" value="1"/>
</dbReference>
<evidence type="ECO:0000259" key="2">
    <source>
        <dbReference type="Pfam" id="PF20151"/>
    </source>
</evidence>
<name>A0A5C3KZ46_COPMA</name>
<evidence type="ECO:0000256" key="1">
    <source>
        <dbReference type="SAM" id="Phobius"/>
    </source>
</evidence>
<feature type="transmembrane region" description="Helical" evidence="1">
    <location>
        <begin position="100"/>
        <end position="117"/>
    </location>
</feature>
<reference evidence="3 4" key="1">
    <citation type="journal article" date="2019" name="Nat. Ecol. Evol.">
        <title>Megaphylogeny resolves global patterns of mushroom evolution.</title>
        <authorList>
            <person name="Varga T."/>
            <person name="Krizsan K."/>
            <person name="Foldi C."/>
            <person name="Dima B."/>
            <person name="Sanchez-Garcia M."/>
            <person name="Sanchez-Ramirez S."/>
            <person name="Szollosi G.J."/>
            <person name="Szarkandi J.G."/>
            <person name="Papp V."/>
            <person name="Albert L."/>
            <person name="Andreopoulos W."/>
            <person name="Angelini C."/>
            <person name="Antonin V."/>
            <person name="Barry K.W."/>
            <person name="Bougher N.L."/>
            <person name="Buchanan P."/>
            <person name="Buyck B."/>
            <person name="Bense V."/>
            <person name="Catcheside P."/>
            <person name="Chovatia M."/>
            <person name="Cooper J."/>
            <person name="Damon W."/>
            <person name="Desjardin D."/>
            <person name="Finy P."/>
            <person name="Geml J."/>
            <person name="Haridas S."/>
            <person name="Hughes K."/>
            <person name="Justo A."/>
            <person name="Karasinski D."/>
            <person name="Kautmanova I."/>
            <person name="Kiss B."/>
            <person name="Kocsube S."/>
            <person name="Kotiranta H."/>
            <person name="LaButti K.M."/>
            <person name="Lechner B.E."/>
            <person name="Liimatainen K."/>
            <person name="Lipzen A."/>
            <person name="Lukacs Z."/>
            <person name="Mihaltcheva S."/>
            <person name="Morgado L.N."/>
            <person name="Niskanen T."/>
            <person name="Noordeloos M.E."/>
            <person name="Ohm R.A."/>
            <person name="Ortiz-Santana B."/>
            <person name="Ovrebo C."/>
            <person name="Racz N."/>
            <person name="Riley R."/>
            <person name="Savchenko A."/>
            <person name="Shiryaev A."/>
            <person name="Soop K."/>
            <person name="Spirin V."/>
            <person name="Szebenyi C."/>
            <person name="Tomsovsky M."/>
            <person name="Tulloss R.E."/>
            <person name="Uehling J."/>
            <person name="Grigoriev I.V."/>
            <person name="Vagvolgyi C."/>
            <person name="Papp T."/>
            <person name="Martin F.M."/>
            <person name="Miettinen O."/>
            <person name="Hibbett D.S."/>
            <person name="Nagy L.G."/>
        </authorList>
    </citation>
    <scope>NUCLEOTIDE SEQUENCE [LARGE SCALE GENOMIC DNA]</scope>
    <source>
        <strain evidence="3 4">CBS 121175</strain>
    </source>
</reference>
<gene>
    <name evidence="3" type="ORF">FA15DRAFT_672815</name>
</gene>
<dbReference type="AlphaFoldDB" id="A0A5C3KZ46"/>
<keyword evidence="1" id="KW-0812">Transmembrane</keyword>
<feature type="domain" description="DUF6533" evidence="2">
    <location>
        <begin position="24"/>
        <end position="71"/>
    </location>
</feature>
<protein>
    <recommendedName>
        <fullName evidence="2">DUF6533 domain-containing protein</fullName>
    </recommendedName>
</protein>
<dbReference type="STRING" id="230819.A0A5C3KZ46"/>
<keyword evidence="4" id="KW-1185">Reference proteome</keyword>
<feature type="transmembrane region" description="Helical" evidence="1">
    <location>
        <begin position="20"/>
        <end position="39"/>
    </location>
</feature>
<evidence type="ECO:0000313" key="4">
    <source>
        <dbReference type="Proteomes" id="UP000307440"/>
    </source>
</evidence>
<dbReference type="InterPro" id="IPR045340">
    <property type="entry name" value="DUF6533"/>
</dbReference>
<dbReference type="Proteomes" id="UP000307440">
    <property type="component" value="Unassembled WGS sequence"/>
</dbReference>
<proteinExistence type="predicted"/>
<keyword evidence="1" id="KW-1133">Transmembrane helix</keyword>
<dbReference type="OrthoDB" id="3261349at2759"/>
<organism evidence="3 4">
    <name type="scientific">Coprinopsis marcescibilis</name>
    <name type="common">Agaric fungus</name>
    <name type="synonym">Psathyrella marcescibilis</name>
    <dbReference type="NCBI Taxonomy" id="230819"/>
    <lineage>
        <taxon>Eukaryota</taxon>
        <taxon>Fungi</taxon>
        <taxon>Dikarya</taxon>
        <taxon>Basidiomycota</taxon>
        <taxon>Agaricomycotina</taxon>
        <taxon>Agaricomycetes</taxon>
        <taxon>Agaricomycetidae</taxon>
        <taxon>Agaricales</taxon>
        <taxon>Agaricineae</taxon>
        <taxon>Psathyrellaceae</taxon>
        <taxon>Coprinopsis</taxon>
    </lineage>
</organism>